<dbReference type="Proteomes" id="UP000606974">
    <property type="component" value="Unassembled WGS sequence"/>
</dbReference>
<feature type="compositionally biased region" description="Pro residues" evidence="2">
    <location>
        <begin position="82"/>
        <end position="94"/>
    </location>
</feature>
<dbReference type="PANTHER" id="PTHR12184">
    <property type="entry name" value="UBIQUINOL-CYTOCHROME C REDUCTASE COMPLEX ASSEMBLY FACTOR 1 FAMILY MEMBER"/>
    <property type="match status" value="1"/>
</dbReference>
<feature type="domain" description="Ubiquinol-cytochrome c chaperone" evidence="3">
    <location>
        <begin position="206"/>
        <end position="352"/>
    </location>
</feature>
<dbReference type="Pfam" id="PF03981">
    <property type="entry name" value="Ubiq_cyt_C_chap"/>
    <property type="match status" value="1"/>
</dbReference>
<dbReference type="InterPro" id="IPR007129">
    <property type="entry name" value="Ubiqinol_cyt_c_chaperone_CPB3"/>
</dbReference>
<dbReference type="AlphaFoldDB" id="A0A8H7E923"/>
<evidence type="ECO:0000256" key="2">
    <source>
        <dbReference type="SAM" id="MobiDB-lite"/>
    </source>
</evidence>
<keyword evidence="5" id="KW-1185">Reference proteome</keyword>
<sequence>MASPRTCSQCFRLVRRQTRYHQAAQLLDTPSPSRAFSSQFRLLQQTPQARNLPPEIPSVPPTTTGTITSNITAQTTTAPATNIPPSPSPSPSPSLPQDGAGPSTSEMQRTISSTISSSSSLSTSLPTTLATRLRNSATKTTDPYIAYGVTQSLFRTCSAQANYTIPESQRPGILSGQGPPKTSTGEDLGVPGSESAESADSWWFTELGLQPTFSTWSQVTYLHMYLLVVRFRAMEEHRRRGGGGGAGVVARYQLYLLDHFSHAAEDRMALLHGMSARGIRNRYLKDLFLQWRGVLAAYDEGLVKGDAVLAGAVWRNLWKGDEAVDWEKVARVVGFVRRAVQLLGQVADAEVEEKVALERGGLFQRARLGVGELVGKESAGIRHVPGEEGGEEGGVPASR</sequence>
<dbReference type="OrthoDB" id="10253878at2759"/>
<evidence type="ECO:0000313" key="4">
    <source>
        <dbReference type="EMBL" id="KAF7511286.1"/>
    </source>
</evidence>
<evidence type="ECO:0000256" key="1">
    <source>
        <dbReference type="ARBA" id="ARBA00006407"/>
    </source>
</evidence>
<proteinExistence type="inferred from homology"/>
<feature type="compositionally biased region" description="Low complexity" evidence="2">
    <location>
        <begin position="110"/>
        <end position="125"/>
    </location>
</feature>
<feature type="region of interest" description="Disordered" evidence="2">
    <location>
        <begin position="46"/>
        <end position="125"/>
    </location>
</feature>
<reference evidence="4" key="1">
    <citation type="submission" date="2020-02" db="EMBL/GenBank/DDBJ databases">
        <authorList>
            <person name="Palmer J.M."/>
        </authorList>
    </citation>
    <scope>NUCLEOTIDE SEQUENCE</scope>
    <source>
        <strain evidence="4">EPUS1.4</strain>
        <tissue evidence="4">Thallus</tissue>
    </source>
</reference>
<accession>A0A8H7E923</accession>
<comment type="similarity">
    <text evidence="1">Belongs to the CBP3 family.</text>
</comment>
<dbReference type="PANTHER" id="PTHR12184:SF1">
    <property type="entry name" value="UBIQUINOL-CYTOCHROME-C REDUCTASE COMPLEX ASSEMBLY FACTOR 1"/>
    <property type="match status" value="1"/>
</dbReference>
<comment type="caution">
    <text evidence="4">The sequence shown here is derived from an EMBL/GenBank/DDBJ whole genome shotgun (WGS) entry which is preliminary data.</text>
</comment>
<feature type="region of interest" description="Disordered" evidence="2">
    <location>
        <begin position="168"/>
        <end position="194"/>
    </location>
</feature>
<protein>
    <recommendedName>
        <fullName evidence="3">Ubiquinol-cytochrome c chaperone domain-containing protein</fullName>
    </recommendedName>
</protein>
<organism evidence="4 5">
    <name type="scientific">Endocarpon pusillum</name>
    <dbReference type="NCBI Taxonomy" id="364733"/>
    <lineage>
        <taxon>Eukaryota</taxon>
        <taxon>Fungi</taxon>
        <taxon>Dikarya</taxon>
        <taxon>Ascomycota</taxon>
        <taxon>Pezizomycotina</taxon>
        <taxon>Eurotiomycetes</taxon>
        <taxon>Chaetothyriomycetidae</taxon>
        <taxon>Verrucariales</taxon>
        <taxon>Verrucariaceae</taxon>
        <taxon>Endocarpon</taxon>
    </lineage>
</organism>
<dbReference type="InterPro" id="IPR021150">
    <property type="entry name" value="Ubiq_cyt_c_chap"/>
</dbReference>
<dbReference type="GO" id="GO:0034551">
    <property type="term" value="P:mitochondrial respiratory chain complex III assembly"/>
    <property type="evidence" value="ECO:0007669"/>
    <property type="project" value="TreeGrafter"/>
</dbReference>
<dbReference type="GO" id="GO:0005739">
    <property type="term" value="C:mitochondrion"/>
    <property type="evidence" value="ECO:0007669"/>
    <property type="project" value="TreeGrafter"/>
</dbReference>
<evidence type="ECO:0000313" key="5">
    <source>
        <dbReference type="Proteomes" id="UP000606974"/>
    </source>
</evidence>
<gene>
    <name evidence="4" type="ORF">GJ744_004851</name>
</gene>
<name>A0A8H7E923_9EURO</name>
<evidence type="ECO:0000259" key="3">
    <source>
        <dbReference type="Pfam" id="PF03981"/>
    </source>
</evidence>
<feature type="compositionally biased region" description="Low complexity" evidence="2">
    <location>
        <begin position="62"/>
        <end position="77"/>
    </location>
</feature>
<dbReference type="EMBL" id="JAACFV010000021">
    <property type="protein sequence ID" value="KAF7511286.1"/>
    <property type="molecule type" value="Genomic_DNA"/>
</dbReference>